<sequence>MEAAEIRKLADLEDKHWWYRERRAVLARALDSLAKAGAKPGRALDIGAAGGGNTRVLRSRGWNATALEYGAEGAAVAHGRNIPVIRGDAVALPLADEAMDLVVAYDVLEHIEDDKSASNEIARVLRPGGVALIAVPVDMALWSEHDTAVGHVRRYDREGLLSTLTSAGLQIEHVRSWNVLLRPVAAWRRKKSTGSDLTDLSPVVNLGLTAVIAAERYLPVGKLPGVSVLVRARRPLRTVR</sequence>
<reference evidence="2 3" key="2">
    <citation type="journal article" date="2010" name="Stand. Genomic Sci.">
        <title>Complete genome sequence of Kribbella flavida type strain (IFO 14399).</title>
        <authorList>
            <person name="Pukall R."/>
            <person name="Lapidus A."/>
            <person name="Glavina Del Rio T."/>
            <person name="Copeland A."/>
            <person name="Tice H."/>
            <person name="Cheng J.-F."/>
            <person name="Lucas S."/>
            <person name="Chen F."/>
            <person name="Nolan M."/>
            <person name="LaButti K."/>
            <person name="Pati A."/>
            <person name="Ivanova N."/>
            <person name="Mavrommatis K."/>
            <person name="Mikhailova N."/>
            <person name="Pitluck S."/>
            <person name="Bruce D."/>
            <person name="Goodwin L."/>
            <person name="Land M."/>
            <person name="Hauser L."/>
            <person name="Chang Y.-J."/>
            <person name="Jeffries C.D."/>
            <person name="Chen A."/>
            <person name="Palaniappan K."/>
            <person name="Chain P."/>
            <person name="Rohde M."/>
            <person name="Goeker M."/>
            <person name="Bristow J."/>
            <person name="Eisen J.A."/>
            <person name="Markowitz V."/>
            <person name="Hugenholtz P."/>
            <person name="Kyrpides N.C."/>
            <person name="Klenk H.-P."/>
            <person name="Brettin T."/>
        </authorList>
    </citation>
    <scope>NUCLEOTIDE SEQUENCE [LARGE SCALE GENOMIC DNA]</scope>
    <source>
        <strain evidence="3">DSM 17836 / JCM 10339 / NBRC 14399</strain>
    </source>
</reference>
<dbReference type="eggNOG" id="COG2226">
    <property type="taxonomic scope" value="Bacteria"/>
</dbReference>
<dbReference type="OrthoDB" id="9810247at2"/>
<dbReference type="KEGG" id="kfl:Kfla_0490"/>
<keyword evidence="2" id="KW-0808">Transferase</keyword>
<gene>
    <name evidence="2" type="ordered locus">Kfla_0490</name>
</gene>
<dbReference type="EMBL" id="CP001736">
    <property type="protein sequence ID" value="ADB29612.1"/>
    <property type="molecule type" value="Genomic_DNA"/>
</dbReference>
<evidence type="ECO:0000313" key="3">
    <source>
        <dbReference type="Proteomes" id="UP000007967"/>
    </source>
</evidence>
<dbReference type="InterPro" id="IPR013216">
    <property type="entry name" value="Methyltransf_11"/>
</dbReference>
<dbReference type="AlphaFoldDB" id="D2PVV5"/>
<dbReference type="RefSeq" id="WP_012918169.1">
    <property type="nucleotide sequence ID" value="NC_013729.1"/>
</dbReference>
<dbReference type="SUPFAM" id="SSF53335">
    <property type="entry name" value="S-adenosyl-L-methionine-dependent methyltransferases"/>
    <property type="match status" value="1"/>
</dbReference>
<accession>D2PVV5</accession>
<dbReference type="InterPro" id="IPR029063">
    <property type="entry name" value="SAM-dependent_MTases_sf"/>
</dbReference>
<dbReference type="Pfam" id="PF08241">
    <property type="entry name" value="Methyltransf_11"/>
    <property type="match status" value="1"/>
</dbReference>
<dbReference type="PANTHER" id="PTHR43861">
    <property type="entry name" value="TRANS-ACONITATE 2-METHYLTRANSFERASE-RELATED"/>
    <property type="match status" value="1"/>
</dbReference>
<keyword evidence="2" id="KW-0489">Methyltransferase</keyword>
<evidence type="ECO:0000313" key="2">
    <source>
        <dbReference type="EMBL" id="ADB29612.1"/>
    </source>
</evidence>
<protein>
    <submittedName>
        <fullName evidence="2">Methyltransferase type 11</fullName>
    </submittedName>
</protein>
<dbReference type="Gene3D" id="3.40.50.150">
    <property type="entry name" value="Vaccinia Virus protein VP39"/>
    <property type="match status" value="1"/>
</dbReference>
<dbReference type="HOGENOM" id="CLU_082726_0_1_11"/>
<evidence type="ECO:0000259" key="1">
    <source>
        <dbReference type="Pfam" id="PF08241"/>
    </source>
</evidence>
<dbReference type="STRING" id="479435.Kfla_0490"/>
<reference evidence="3" key="1">
    <citation type="submission" date="2009-09" db="EMBL/GenBank/DDBJ databases">
        <title>The complete genome of Kribbella flavida DSM 17836.</title>
        <authorList>
            <consortium name="US DOE Joint Genome Institute (JGI-PGF)"/>
            <person name="Lucas S."/>
            <person name="Copeland A."/>
            <person name="Lapidus A."/>
            <person name="Glavina del Rio T."/>
            <person name="Dalin E."/>
            <person name="Tice H."/>
            <person name="Bruce D."/>
            <person name="Goodwin L."/>
            <person name="Pitluck S."/>
            <person name="Kyrpides N."/>
            <person name="Mavromatis K."/>
            <person name="Ivanova N."/>
            <person name="Saunders E."/>
            <person name="Brettin T."/>
            <person name="Detter J.C."/>
            <person name="Han C."/>
            <person name="Larimer F."/>
            <person name="Land M."/>
            <person name="Hauser L."/>
            <person name="Markowitz V."/>
            <person name="Cheng J.-F."/>
            <person name="Hugenholtz P."/>
            <person name="Woyke T."/>
            <person name="Wu D."/>
            <person name="Pukall R."/>
            <person name="Klenk H.-P."/>
            <person name="Eisen J.A."/>
        </authorList>
    </citation>
    <scope>NUCLEOTIDE SEQUENCE [LARGE SCALE GENOMIC DNA]</scope>
    <source>
        <strain evidence="3">DSM 17836 / JCM 10339 / NBRC 14399</strain>
    </source>
</reference>
<dbReference type="Proteomes" id="UP000007967">
    <property type="component" value="Chromosome"/>
</dbReference>
<name>D2PVV5_KRIFD</name>
<organism evidence="2 3">
    <name type="scientific">Kribbella flavida (strain DSM 17836 / JCM 10339 / NBRC 14399)</name>
    <dbReference type="NCBI Taxonomy" id="479435"/>
    <lineage>
        <taxon>Bacteria</taxon>
        <taxon>Bacillati</taxon>
        <taxon>Actinomycetota</taxon>
        <taxon>Actinomycetes</taxon>
        <taxon>Propionibacteriales</taxon>
        <taxon>Kribbellaceae</taxon>
        <taxon>Kribbella</taxon>
    </lineage>
</organism>
<proteinExistence type="predicted"/>
<dbReference type="CDD" id="cd02440">
    <property type="entry name" value="AdoMet_MTases"/>
    <property type="match status" value="1"/>
</dbReference>
<keyword evidence="3" id="KW-1185">Reference proteome</keyword>
<dbReference type="GO" id="GO:0032259">
    <property type="term" value="P:methylation"/>
    <property type="evidence" value="ECO:0007669"/>
    <property type="project" value="UniProtKB-KW"/>
</dbReference>
<feature type="domain" description="Methyltransferase type 11" evidence="1">
    <location>
        <begin position="44"/>
        <end position="133"/>
    </location>
</feature>
<dbReference type="GO" id="GO:0008757">
    <property type="term" value="F:S-adenosylmethionine-dependent methyltransferase activity"/>
    <property type="evidence" value="ECO:0007669"/>
    <property type="project" value="InterPro"/>
</dbReference>